<proteinExistence type="predicted"/>
<dbReference type="Proteomes" id="UP001652542">
    <property type="component" value="Unassembled WGS sequence"/>
</dbReference>
<dbReference type="InterPro" id="IPR013216">
    <property type="entry name" value="Methyltransf_11"/>
</dbReference>
<dbReference type="InterPro" id="IPR029063">
    <property type="entry name" value="SAM-dependent_MTases_sf"/>
</dbReference>
<dbReference type="PANTHER" id="PTHR44068">
    <property type="entry name" value="ZGC:194242"/>
    <property type="match status" value="1"/>
</dbReference>
<keyword evidence="1" id="KW-0808">Transferase</keyword>
<accession>A0ABT2ZC72</accession>
<dbReference type="GO" id="GO:0032259">
    <property type="term" value="P:methylation"/>
    <property type="evidence" value="ECO:0007669"/>
    <property type="project" value="UniProtKB-KW"/>
</dbReference>
<dbReference type="EMBL" id="JAOWKY010000001">
    <property type="protein sequence ID" value="MCV2868683.1"/>
    <property type="molecule type" value="Genomic_DNA"/>
</dbReference>
<evidence type="ECO:0000313" key="3">
    <source>
        <dbReference type="EMBL" id="MCV2868683.1"/>
    </source>
</evidence>
<dbReference type="GO" id="GO:0008168">
    <property type="term" value="F:methyltransferase activity"/>
    <property type="evidence" value="ECO:0007669"/>
    <property type="project" value="UniProtKB-KW"/>
</dbReference>
<dbReference type="Pfam" id="PF08241">
    <property type="entry name" value="Methyltransf_11"/>
    <property type="match status" value="1"/>
</dbReference>
<dbReference type="CDD" id="cd02440">
    <property type="entry name" value="AdoMet_MTases"/>
    <property type="match status" value="1"/>
</dbReference>
<dbReference type="InterPro" id="IPR050447">
    <property type="entry name" value="Erg6_SMT_methyltransf"/>
</dbReference>
<evidence type="ECO:0000259" key="2">
    <source>
        <dbReference type="Pfam" id="PF08241"/>
    </source>
</evidence>
<comment type="caution">
    <text evidence="3">The sequence shown here is derived from an EMBL/GenBank/DDBJ whole genome shotgun (WGS) entry which is preliminary data.</text>
</comment>
<sequence length="226" mass="24843">MLDVACGTGIITREIAHRLVGPSHIVSVDINPAMIEVARRNMPAGSRSCEFVVASVDDMPFKDAAFDVAFCQQGLQFFPDQATALAEIRRVSRNGANLCVTCWAAVPQFFQIVSDVLGRHLDDTAARKAVEPFMWNDGVLIRALVEQAGFECPAPTQLRVDRKMPFSARAVRNELLASPNEPALRQAGEVAITEVVEAILEHLSRFQRGDDLIMPQTAHLFWATAV</sequence>
<dbReference type="SUPFAM" id="SSF53335">
    <property type="entry name" value="S-adenosyl-L-methionine-dependent methyltransferases"/>
    <property type="match status" value="1"/>
</dbReference>
<protein>
    <submittedName>
        <fullName evidence="3">Methyltransferase domain-containing protein</fullName>
    </submittedName>
</protein>
<feature type="domain" description="Methyltransferase type 11" evidence="2">
    <location>
        <begin position="2"/>
        <end position="99"/>
    </location>
</feature>
<keyword evidence="3" id="KW-0489">Methyltransferase</keyword>
<evidence type="ECO:0000313" key="4">
    <source>
        <dbReference type="Proteomes" id="UP001652542"/>
    </source>
</evidence>
<dbReference type="PANTHER" id="PTHR44068:SF11">
    <property type="entry name" value="GERANYL DIPHOSPHATE 2-C-METHYLTRANSFERASE"/>
    <property type="match status" value="1"/>
</dbReference>
<dbReference type="Gene3D" id="3.40.50.150">
    <property type="entry name" value="Vaccinia Virus protein VP39"/>
    <property type="match status" value="1"/>
</dbReference>
<keyword evidence="4" id="KW-1185">Reference proteome</keyword>
<dbReference type="RefSeq" id="WP_263734279.1">
    <property type="nucleotide sequence ID" value="NZ_JAOWKY010000001.1"/>
</dbReference>
<reference evidence="3 4" key="1">
    <citation type="submission" date="2022-10" db="EMBL/GenBank/DDBJ databases">
        <title>Defluviimonas sp. nov., isolated from ocean surface water.</title>
        <authorList>
            <person name="He W."/>
            <person name="Wang L."/>
            <person name="Zhang D.-F."/>
        </authorList>
    </citation>
    <scope>NUCLEOTIDE SEQUENCE [LARGE SCALE GENOMIC DNA]</scope>
    <source>
        <strain evidence="3 4">WL0002</strain>
    </source>
</reference>
<organism evidence="3 4">
    <name type="scientific">Albidovulum marisflavi</name>
    <dbReference type="NCBI Taxonomy" id="2984159"/>
    <lineage>
        <taxon>Bacteria</taxon>
        <taxon>Pseudomonadati</taxon>
        <taxon>Pseudomonadota</taxon>
        <taxon>Alphaproteobacteria</taxon>
        <taxon>Rhodobacterales</taxon>
        <taxon>Paracoccaceae</taxon>
        <taxon>Albidovulum</taxon>
    </lineage>
</organism>
<gene>
    <name evidence="3" type="ORF">OEW28_08585</name>
</gene>
<name>A0ABT2ZC72_9RHOB</name>
<evidence type="ECO:0000256" key="1">
    <source>
        <dbReference type="ARBA" id="ARBA00022679"/>
    </source>
</evidence>